<dbReference type="SMART" id="SM00421">
    <property type="entry name" value="HTH_LUXR"/>
    <property type="match status" value="1"/>
</dbReference>
<dbReference type="InterPro" id="IPR027417">
    <property type="entry name" value="P-loop_NTPase"/>
</dbReference>
<evidence type="ECO:0000256" key="2">
    <source>
        <dbReference type="ARBA" id="ARBA00023125"/>
    </source>
</evidence>
<sequence length="928" mass="103303">MPPKAKAPATVALQSLVKTKLVPPRSAGRMVERDKLITQLLEARRLRCFVLQGPAGCGKTMTLVAWRQALLPLGFHVAWLTLAPEDNELTRFLDYLVASIAQVDKDIVREATELAGHGVDGEAVERLVIALVRGMARHGGEITLMLDDLQHLADPRIHEALQWLIDYAPANLHLVLASRGAVAVSLTRLRSRGLVLELDLRDLRFSPAESERFLRSRVGAISHRDAMRVHELSDGWVAGLQLLAVDWKQRWRQAGGEAIAPADFVRAQVQNDQAFSAYFEREVLSRLAPAELELLINVSICNRFCAPLCAVLVGRDATVASMVVLLTRLEADNLFIIQVESHERDTWYRLHPLLRETLHERLGRRSAQHGRDIHLAAWNWFRENGLLDEAVRHGVLAGEADAAADLVERTARALEKRGDLRKLIGLVRQLPPVQVQARVELRLWMIRLALYSRDFDGCAASITRLAADIPEGDAPNRFYLAILQATLAVQRDDPDAAMAVLPRLLQTPPEADAMLVGGRDNILSWLYMYRGEYERARQVQFDNPLRLVDGVPLLGTSSGTLQGRCLIGLSFALEGRMTQAERIYREVLREAESGGPACVEPALLATALLGEVLVEIDEIDAALRLLEDRVDVLERASIPDSVLRLLLMLSIAHWTSGRQLESMAYLERLEDFATGVDLDRLLAHSLGMQVHYRILMGDLLAAEGLVKRLDDLEARHRDVGGMIRDEIFVMAERARVRLLMAQGDFEHAAMRIEPLIAFVESRNRYRLNAQLQLLRAVIELRRGRHTLAVECALDALRGGHRVGLMRTLVDADPVAQDLIRELGEDPALDPVLAFYAERLVSASRASQVPAGTAAPSVAPIAGQEALSERERDVVRLLAQTMPNKKIARTLGVSPETVKWHLKNIYLKLGVAGRDEAVARVRDLQWGEG</sequence>
<dbReference type="InterPro" id="IPR036388">
    <property type="entry name" value="WH-like_DNA-bd_sf"/>
</dbReference>
<dbReference type="InterPro" id="IPR000792">
    <property type="entry name" value="Tscrpt_reg_LuxR_C"/>
</dbReference>
<protein>
    <submittedName>
        <fullName evidence="5">LuxR C-terminal-related transcriptional regulator</fullName>
    </submittedName>
</protein>
<dbReference type="EMBL" id="JBBKZS010000007">
    <property type="protein sequence ID" value="MEJ8856599.1"/>
    <property type="molecule type" value="Genomic_DNA"/>
</dbReference>
<dbReference type="PANTHER" id="PTHR44688">
    <property type="entry name" value="DNA-BINDING TRANSCRIPTIONAL ACTIVATOR DEVR_DOSR"/>
    <property type="match status" value="1"/>
</dbReference>
<evidence type="ECO:0000256" key="1">
    <source>
        <dbReference type="ARBA" id="ARBA00023015"/>
    </source>
</evidence>
<dbReference type="Pfam" id="PF25873">
    <property type="entry name" value="WHD_MalT"/>
    <property type="match status" value="1"/>
</dbReference>
<dbReference type="Gene3D" id="1.25.40.10">
    <property type="entry name" value="Tetratricopeptide repeat domain"/>
    <property type="match status" value="1"/>
</dbReference>
<dbReference type="InterPro" id="IPR059106">
    <property type="entry name" value="WHD_MalT"/>
</dbReference>
<accession>A0ABU8XAA5</accession>
<evidence type="ECO:0000259" key="4">
    <source>
        <dbReference type="PROSITE" id="PS50043"/>
    </source>
</evidence>
<keyword evidence="1" id="KW-0805">Transcription regulation</keyword>
<dbReference type="RefSeq" id="WP_340336664.1">
    <property type="nucleotide sequence ID" value="NZ_JBBKZS010000007.1"/>
</dbReference>
<keyword evidence="2" id="KW-0238">DNA-binding</keyword>
<dbReference type="InterPro" id="IPR016032">
    <property type="entry name" value="Sig_transdc_resp-reg_C-effctor"/>
</dbReference>
<dbReference type="InterPro" id="IPR011990">
    <property type="entry name" value="TPR-like_helical_dom_sf"/>
</dbReference>
<dbReference type="PROSITE" id="PS50043">
    <property type="entry name" value="HTH_LUXR_2"/>
    <property type="match status" value="1"/>
</dbReference>
<dbReference type="SUPFAM" id="SSF46894">
    <property type="entry name" value="C-terminal effector domain of the bipartite response regulators"/>
    <property type="match status" value="1"/>
</dbReference>
<proteinExistence type="predicted"/>
<keyword evidence="3" id="KW-0804">Transcription</keyword>
<keyword evidence="6" id="KW-1185">Reference proteome</keyword>
<dbReference type="Pfam" id="PF00196">
    <property type="entry name" value="GerE"/>
    <property type="match status" value="1"/>
</dbReference>
<gene>
    <name evidence="5" type="ORF">WKW79_18630</name>
</gene>
<dbReference type="Proteomes" id="UP001367030">
    <property type="component" value="Unassembled WGS sequence"/>
</dbReference>
<dbReference type="SUPFAM" id="SSF48452">
    <property type="entry name" value="TPR-like"/>
    <property type="match status" value="1"/>
</dbReference>
<dbReference type="PRINTS" id="PR00038">
    <property type="entry name" value="HTHLUXR"/>
</dbReference>
<comment type="caution">
    <text evidence="5">The sequence shown here is derived from an EMBL/GenBank/DDBJ whole genome shotgun (WGS) entry which is preliminary data.</text>
</comment>
<dbReference type="PANTHER" id="PTHR44688:SF16">
    <property type="entry name" value="DNA-BINDING TRANSCRIPTIONAL ACTIVATOR DEVR_DOSR"/>
    <property type="match status" value="1"/>
</dbReference>
<dbReference type="Gene3D" id="3.40.50.300">
    <property type="entry name" value="P-loop containing nucleotide triphosphate hydrolases"/>
    <property type="match status" value="1"/>
</dbReference>
<reference evidence="5 6" key="1">
    <citation type="submission" date="2024-03" db="EMBL/GenBank/DDBJ databases">
        <title>Novel species of the genus Variovorax.</title>
        <authorList>
            <person name="Liu Q."/>
            <person name="Xin Y.-H."/>
        </authorList>
    </citation>
    <scope>NUCLEOTIDE SEQUENCE [LARGE SCALE GENOMIC DNA]</scope>
    <source>
        <strain evidence="5 6">KACC 18901</strain>
    </source>
</reference>
<evidence type="ECO:0000313" key="6">
    <source>
        <dbReference type="Proteomes" id="UP001367030"/>
    </source>
</evidence>
<name>A0ABU8XAA5_9BURK</name>
<evidence type="ECO:0000313" key="5">
    <source>
        <dbReference type="EMBL" id="MEJ8856599.1"/>
    </source>
</evidence>
<organism evidence="5 6">
    <name type="scientific">Variovorax robiniae</name>
    <dbReference type="NCBI Taxonomy" id="1836199"/>
    <lineage>
        <taxon>Bacteria</taxon>
        <taxon>Pseudomonadati</taxon>
        <taxon>Pseudomonadota</taxon>
        <taxon>Betaproteobacteria</taxon>
        <taxon>Burkholderiales</taxon>
        <taxon>Comamonadaceae</taxon>
        <taxon>Variovorax</taxon>
    </lineage>
</organism>
<feature type="domain" description="HTH luxR-type" evidence="4">
    <location>
        <begin position="859"/>
        <end position="924"/>
    </location>
</feature>
<evidence type="ECO:0000256" key="3">
    <source>
        <dbReference type="ARBA" id="ARBA00023163"/>
    </source>
</evidence>
<dbReference type="SUPFAM" id="SSF52540">
    <property type="entry name" value="P-loop containing nucleoside triphosphate hydrolases"/>
    <property type="match status" value="1"/>
</dbReference>
<dbReference type="CDD" id="cd06170">
    <property type="entry name" value="LuxR_C_like"/>
    <property type="match status" value="1"/>
</dbReference>
<dbReference type="Gene3D" id="1.10.10.10">
    <property type="entry name" value="Winged helix-like DNA-binding domain superfamily/Winged helix DNA-binding domain"/>
    <property type="match status" value="1"/>
</dbReference>